<keyword evidence="3" id="KW-1185">Reference proteome</keyword>
<evidence type="ECO:0000256" key="1">
    <source>
        <dbReference type="SAM" id="Phobius"/>
    </source>
</evidence>
<dbReference type="Gene3D" id="2.170.120.30">
    <property type="match status" value="1"/>
</dbReference>
<evidence type="ECO:0000313" key="2">
    <source>
        <dbReference type="EMBL" id="TYB79671.1"/>
    </source>
</evidence>
<evidence type="ECO:0000313" key="3">
    <source>
        <dbReference type="Proteomes" id="UP000323720"/>
    </source>
</evidence>
<accession>A0A5D0RFE3</accession>
<keyword evidence="1" id="KW-0812">Transmembrane</keyword>
<keyword evidence="1" id="KW-1133">Transmembrane helix</keyword>
<name>A0A5D0RFE3_9FLAO</name>
<dbReference type="PANTHER" id="PTHR37804:SF1">
    <property type="entry name" value="CDAA REGULATORY PROTEIN CDAR"/>
    <property type="match status" value="1"/>
</dbReference>
<dbReference type="Gene3D" id="2.170.120.40">
    <property type="entry name" value="YbbR-like domain"/>
    <property type="match status" value="1"/>
</dbReference>
<sequence length="321" mass="36822">MIKAIKSKILKGIKNKRINVFFLFLIMSFSVLILMKLSKTYTNTIDFKINKINIPESAVIFDDTDKKLQISLKSQGFNFLKYYFKNPKIDIDFSQNIKKSDKHFIWNKSSAYLDIVSQFKKSVEIVNIAPDTLLFKYDVNTIKKVPVRINANVSFGIGYDMSDSYKITPDSIKVIGPDALVSNIEYIETDTLKLQNINKDISTSVKLKIPKKNEFLRFTRDNVQVEATVAKFTEGDLKIPVTVINVPDNITLKYYPKKISVSYYTSLVNFKSITAADFEVTCDYAEVSKSQTFLIPRITKQPSAVKHVKINHDQIEYIITE</sequence>
<keyword evidence="1" id="KW-0472">Membrane</keyword>
<protein>
    <submittedName>
        <fullName evidence="2">YbbR-like domain-containing protein</fullName>
    </submittedName>
</protein>
<dbReference type="Proteomes" id="UP000323720">
    <property type="component" value="Unassembled WGS sequence"/>
</dbReference>
<dbReference type="AlphaFoldDB" id="A0A5D0RFE3"/>
<dbReference type="OrthoDB" id="1150187at2"/>
<dbReference type="InterPro" id="IPR012505">
    <property type="entry name" value="YbbR"/>
</dbReference>
<comment type="caution">
    <text evidence="2">The sequence shown here is derived from an EMBL/GenBank/DDBJ whole genome shotgun (WGS) entry which is preliminary data.</text>
</comment>
<organism evidence="2 3">
    <name type="scientific">Bizionia myxarmorum</name>
    <dbReference type="NCBI Taxonomy" id="291186"/>
    <lineage>
        <taxon>Bacteria</taxon>
        <taxon>Pseudomonadati</taxon>
        <taxon>Bacteroidota</taxon>
        <taxon>Flavobacteriia</taxon>
        <taxon>Flavobacteriales</taxon>
        <taxon>Flavobacteriaceae</taxon>
        <taxon>Bizionia</taxon>
    </lineage>
</organism>
<feature type="transmembrane region" description="Helical" evidence="1">
    <location>
        <begin position="20"/>
        <end position="38"/>
    </location>
</feature>
<gene>
    <name evidence="2" type="ORF">ES674_07945</name>
</gene>
<reference evidence="2 3" key="1">
    <citation type="submission" date="2019-08" db="EMBL/GenBank/DDBJ databases">
        <title>Genomes of Antarctic Bizionia species.</title>
        <authorList>
            <person name="Bowman J.P."/>
        </authorList>
    </citation>
    <scope>NUCLEOTIDE SEQUENCE [LARGE SCALE GENOMIC DNA]</scope>
    <source>
        <strain evidence="2 3">ADA-4</strain>
    </source>
</reference>
<proteinExistence type="predicted"/>
<dbReference type="PANTHER" id="PTHR37804">
    <property type="entry name" value="CDAA REGULATORY PROTEIN CDAR"/>
    <property type="match status" value="1"/>
</dbReference>
<dbReference type="InterPro" id="IPR053154">
    <property type="entry name" value="c-di-AMP_regulator"/>
</dbReference>
<dbReference type="Pfam" id="PF07949">
    <property type="entry name" value="YbbR"/>
    <property type="match status" value="1"/>
</dbReference>
<dbReference type="EMBL" id="VSKK01000001">
    <property type="protein sequence ID" value="TYB79671.1"/>
    <property type="molecule type" value="Genomic_DNA"/>
</dbReference>
<dbReference type="RefSeq" id="WP_148403404.1">
    <property type="nucleotide sequence ID" value="NZ_VSKK01000001.1"/>
</dbReference>